<dbReference type="PROSITE" id="PS52004">
    <property type="entry name" value="KS3_2"/>
    <property type="match status" value="1"/>
</dbReference>
<dbReference type="RefSeq" id="WP_088257992.1">
    <property type="nucleotide sequence ID" value="NZ_NIDE01000014.1"/>
</dbReference>
<gene>
    <name evidence="5" type="ORF">FRUB_07265</name>
</gene>
<reference evidence="6" key="1">
    <citation type="submission" date="2017-06" db="EMBL/GenBank/DDBJ databases">
        <title>Genome analysis of Fimbriiglobus ruber SP5, the first member of the order Planctomycetales with confirmed chitinolytic capability.</title>
        <authorList>
            <person name="Ravin N.V."/>
            <person name="Rakitin A.L."/>
            <person name="Ivanova A.A."/>
            <person name="Beletsky A.V."/>
            <person name="Kulichevskaya I.S."/>
            <person name="Mardanov A.V."/>
            <person name="Dedysh S.N."/>
        </authorList>
    </citation>
    <scope>NUCLEOTIDE SEQUENCE [LARGE SCALE GENOMIC DNA]</scope>
    <source>
        <strain evidence="6">SP5</strain>
    </source>
</reference>
<dbReference type="Pfam" id="PF00109">
    <property type="entry name" value="ketoacyl-synt"/>
    <property type="match status" value="1"/>
</dbReference>
<evidence type="ECO:0000256" key="1">
    <source>
        <dbReference type="ARBA" id="ARBA00008467"/>
    </source>
</evidence>
<feature type="domain" description="Ketosynthase family 3 (KS3)" evidence="4">
    <location>
        <begin position="5"/>
        <end position="426"/>
    </location>
</feature>
<dbReference type="OrthoDB" id="292158at2"/>
<evidence type="ECO:0000256" key="2">
    <source>
        <dbReference type="ARBA" id="ARBA00022679"/>
    </source>
</evidence>
<dbReference type="AlphaFoldDB" id="A0A225DP62"/>
<dbReference type="Proteomes" id="UP000214646">
    <property type="component" value="Unassembled WGS sequence"/>
</dbReference>
<dbReference type="InterPro" id="IPR000794">
    <property type="entry name" value="Beta-ketoacyl_synthase"/>
</dbReference>
<protein>
    <submittedName>
        <fullName evidence="5">3-oxoacyl-[acyl-carrier-protein] synthase, KASII</fullName>
    </submittedName>
</protein>
<name>A0A225DP62_9BACT</name>
<keyword evidence="2 3" id="KW-0808">Transferase</keyword>
<comment type="similarity">
    <text evidence="1 3">Belongs to the thiolase-like superfamily. Beta-ketoacyl-ACP synthases family.</text>
</comment>
<evidence type="ECO:0000256" key="3">
    <source>
        <dbReference type="RuleBase" id="RU003694"/>
    </source>
</evidence>
<dbReference type="SUPFAM" id="SSF53901">
    <property type="entry name" value="Thiolase-like"/>
    <property type="match status" value="2"/>
</dbReference>
<proteinExistence type="inferred from homology"/>
<dbReference type="InterPro" id="IPR014031">
    <property type="entry name" value="Ketoacyl_synth_C"/>
</dbReference>
<dbReference type="InterPro" id="IPR020841">
    <property type="entry name" value="PKS_Beta-ketoAc_synthase_dom"/>
</dbReference>
<dbReference type="EMBL" id="NIDE01000014">
    <property type="protein sequence ID" value="OWK38145.1"/>
    <property type="molecule type" value="Genomic_DNA"/>
</dbReference>
<dbReference type="InterPro" id="IPR014030">
    <property type="entry name" value="Ketoacyl_synth_N"/>
</dbReference>
<dbReference type="GO" id="GO:0006633">
    <property type="term" value="P:fatty acid biosynthetic process"/>
    <property type="evidence" value="ECO:0007669"/>
    <property type="project" value="TreeGrafter"/>
</dbReference>
<dbReference type="SMART" id="SM00825">
    <property type="entry name" value="PKS_KS"/>
    <property type="match status" value="1"/>
</dbReference>
<keyword evidence="6" id="KW-1185">Reference proteome</keyword>
<dbReference type="GO" id="GO:0004315">
    <property type="term" value="F:3-oxoacyl-[acyl-carrier-protein] synthase activity"/>
    <property type="evidence" value="ECO:0007669"/>
    <property type="project" value="TreeGrafter"/>
</dbReference>
<dbReference type="InterPro" id="IPR016039">
    <property type="entry name" value="Thiolase-like"/>
</dbReference>
<evidence type="ECO:0000313" key="6">
    <source>
        <dbReference type="Proteomes" id="UP000214646"/>
    </source>
</evidence>
<dbReference type="CDD" id="cd00834">
    <property type="entry name" value="KAS_I_II"/>
    <property type="match status" value="1"/>
</dbReference>
<evidence type="ECO:0000313" key="5">
    <source>
        <dbReference type="EMBL" id="OWK38145.1"/>
    </source>
</evidence>
<comment type="caution">
    <text evidence="5">The sequence shown here is derived from an EMBL/GenBank/DDBJ whole genome shotgun (WGS) entry which is preliminary data.</text>
</comment>
<sequence length="430" mass="45318">MAATSRRAVLTGLGVVSPIGIGADTFWRALLAGTSGIRPIRTFDASTLPCPIAGEILDFDGKKLVAKDVRKSLKVMARTIQLGVAAAQLAMDDGKFQKGQIDPFRFGIEFGCVMVASELEDLVKAATVSTDSSANSGPPVVDLDKWGQGGIREVPPLWMLKYLPNMPACHVSVTYDAQGPNNTITAGDAAALLALGEALRIMQRNLADAFLVGGCDSRMNPLSMSRHNTFQPLTKKFDPAEKASRPFDAARDGIVLGEAATVVLLEDLEFARKRGATIQAELVGFASGFDRGRSGTILAKVIRNALKESGIGPADVDHVNAAASGSPELDAFEARAIAEVFGDSVPVFAPKGHFGNTGAACGLVELAASVLALRRGELPGTLNCDTRAADCPVNVHTGAPRAVVKPYAVKVTYTDMGQCAVVVLKRWEES</sequence>
<dbReference type="PANTHER" id="PTHR11712:SF336">
    <property type="entry name" value="3-OXOACYL-[ACYL-CARRIER-PROTEIN] SYNTHASE, MITOCHONDRIAL"/>
    <property type="match status" value="1"/>
</dbReference>
<evidence type="ECO:0000259" key="4">
    <source>
        <dbReference type="PROSITE" id="PS52004"/>
    </source>
</evidence>
<dbReference type="Pfam" id="PF02801">
    <property type="entry name" value="Ketoacyl-synt_C"/>
    <property type="match status" value="1"/>
</dbReference>
<organism evidence="5 6">
    <name type="scientific">Fimbriiglobus ruber</name>
    <dbReference type="NCBI Taxonomy" id="1908690"/>
    <lineage>
        <taxon>Bacteria</taxon>
        <taxon>Pseudomonadati</taxon>
        <taxon>Planctomycetota</taxon>
        <taxon>Planctomycetia</taxon>
        <taxon>Gemmatales</taxon>
        <taxon>Gemmataceae</taxon>
        <taxon>Fimbriiglobus</taxon>
    </lineage>
</organism>
<dbReference type="GO" id="GO:0005829">
    <property type="term" value="C:cytosol"/>
    <property type="evidence" value="ECO:0007669"/>
    <property type="project" value="TreeGrafter"/>
</dbReference>
<accession>A0A225DP62</accession>
<dbReference type="PANTHER" id="PTHR11712">
    <property type="entry name" value="POLYKETIDE SYNTHASE-RELATED"/>
    <property type="match status" value="1"/>
</dbReference>
<dbReference type="Gene3D" id="3.40.47.10">
    <property type="match status" value="2"/>
</dbReference>